<gene>
    <name evidence="1" type="ORF">EDD18DRAFT_2272</name>
</gene>
<dbReference type="EMBL" id="JAUEPU010000001">
    <property type="protein sequence ID" value="KAK0505688.1"/>
    <property type="molecule type" value="Genomic_DNA"/>
</dbReference>
<sequence>MYTLRFDNSHIRMVLVLEQAPIDLNISHAGRVVGQGFTAVSPGSTVLRDHSIRSCFHTSKQGVISRNMKPEILVYSWLSATKEACVVSWRMVTSLLLWCAIIIMKRQFDDHRSTITGVHRSLKFELQIFPPTFLRCIPCKGQGIVNHMRARPVGLSIYHDDLGTCVTVVAIAKGVAVVVTSTQNCPSRPCGRQEVKSPASRLSADIHF</sequence>
<name>A0AA39QQ31_9AGAR</name>
<reference evidence="1" key="1">
    <citation type="submission" date="2023-06" db="EMBL/GenBank/DDBJ databases">
        <authorList>
            <consortium name="Lawrence Berkeley National Laboratory"/>
            <person name="Ahrendt S."/>
            <person name="Sahu N."/>
            <person name="Indic B."/>
            <person name="Wong-Bajracharya J."/>
            <person name="Merenyi Z."/>
            <person name="Ke H.-M."/>
            <person name="Monk M."/>
            <person name="Kocsube S."/>
            <person name="Drula E."/>
            <person name="Lipzen A."/>
            <person name="Balint B."/>
            <person name="Henrissat B."/>
            <person name="Andreopoulos B."/>
            <person name="Martin F.M."/>
            <person name="Harder C.B."/>
            <person name="Rigling D."/>
            <person name="Ford K.L."/>
            <person name="Foster G.D."/>
            <person name="Pangilinan J."/>
            <person name="Papanicolaou A."/>
            <person name="Barry K."/>
            <person name="LaButti K."/>
            <person name="Viragh M."/>
            <person name="Koriabine M."/>
            <person name="Yan M."/>
            <person name="Riley R."/>
            <person name="Champramary S."/>
            <person name="Plett K.L."/>
            <person name="Tsai I.J."/>
            <person name="Slot J."/>
            <person name="Sipos G."/>
            <person name="Plett J."/>
            <person name="Nagy L.G."/>
            <person name="Grigoriev I.V."/>
        </authorList>
    </citation>
    <scope>NUCLEOTIDE SEQUENCE</scope>
    <source>
        <strain evidence="1">HWK02</strain>
    </source>
</reference>
<protein>
    <submittedName>
        <fullName evidence="1">Uncharacterized protein</fullName>
    </submittedName>
</protein>
<evidence type="ECO:0000313" key="1">
    <source>
        <dbReference type="EMBL" id="KAK0505688.1"/>
    </source>
</evidence>
<dbReference type="Proteomes" id="UP001175228">
    <property type="component" value="Unassembled WGS sequence"/>
</dbReference>
<accession>A0AA39QQ31</accession>
<organism evidence="1 2">
    <name type="scientific">Armillaria luteobubalina</name>
    <dbReference type="NCBI Taxonomy" id="153913"/>
    <lineage>
        <taxon>Eukaryota</taxon>
        <taxon>Fungi</taxon>
        <taxon>Dikarya</taxon>
        <taxon>Basidiomycota</taxon>
        <taxon>Agaricomycotina</taxon>
        <taxon>Agaricomycetes</taxon>
        <taxon>Agaricomycetidae</taxon>
        <taxon>Agaricales</taxon>
        <taxon>Marasmiineae</taxon>
        <taxon>Physalacriaceae</taxon>
        <taxon>Armillaria</taxon>
    </lineage>
</organism>
<comment type="caution">
    <text evidence="1">The sequence shown here is derived from an EMBL/GenBank/DDBJ whole genome shotgun (WGS) entry which is preliminary data.</text>
</comment>
<dbReference type="AlphaFoldDB" id="A0AA39QQ31"/>
<proteinExistence type="predicted"/>
<evidence type="ECO:0000313" key="2">
    <source>
        <dbReference type="Proteomes" id="UP001175228"/>
    </source>
</evidence>
<keyword evidence="2" id="KW-1185">Reference proteome</keyword>